<dbReference type="EMBL" id="JWZT01005362">
    <property type="protein sequence ID" value="KII61252.1"/>
    <property type="molecule type" value="Genomic_DNA"/>
</dbReference>
<proteinExistence type="predicted"/>
<dbReference type="Gene3D" id="3.30.497.10">
    <property type="entry name" value="Antithrombin, subunit I, domain 2"/>
    <property type="match status" value="1"/>
</dbReference>
<organism evidence="1 2">
    <name type="scientific">Thelohanellus kitauei</name>
    <name type="common">Myxosporean</name>
    <dbReference type="NCBI Taxonomy" id="669202"/>
    <lineage>
        <taxon>Eukaryota</taxon>
        <taxon>Metazoa</taxon>
        <taxon>Cnidaria</taxon>
        <taxon>Myxozoa</taxon>
        <taxon>Myxosporea</taxon>
        <taxon>Bivalvulida</taxon>
        <taxon>Platysporina</taxon>
        <taxon>Myxobolidae</taxon>
        <taxon>Thelohanellus</taxon>
    </lineage>
</organism>
<reference evidence="1 2" key="1">
    <citation type="journal article" date="2014" name="Genome Biol. Evol.">
        <title>The genome of the myxosporean Thelohanellus kitauei shows adaptations to nutrient acquisition within its fish host.</title>
        <authorList>
            <person name="Yang Y."/>
            <person name="Xiong J."/>
            <person name="Zhou Z."/>
            <person name="Huo F."/>
            <person name="Miao W."/>
            <person name="Ran C."/>
            <person name="Liu Y."/>
            <person name="Zhang J."/>
            <person name="Feng J."/>
            <person name="Wang M."/>
            <person name="Wang M."/>
            <person name="Wang L."/>
            <person name="Yao B."/>
        </authorList>
    </citation>
    <scope>NUCLEOTIDE SEQUENCE [LARGE SCALE GENOMIC DNA]</scope>
    <source>
        <strain evidence="1">Wuqing</strain>
    </source>
</reference>
<protein>
    <submittedName>
        <fullName evidence="1">Uncharacterized protein</fullName>
    </submittedName>
</protein>
<comment type="caution">
    <text evidence="1">The sequence shown here is derived from an EMBL/GenBank/DDBJ whole genome shotgun (WGS) entry which is preliminary data.</text>
</comment>
<dbReference type="InterPro" id="IPR042178">
    <property type="entry name" value="Serpin_sf_1"/>
</dbReference>
<dbReference type="SUPFAM" id="SSF56574">
    <property type="entry name" value="Serpins"/>
    <property type="match status" value="1"/>
</dbReference>
<keyword evidence="2" id="KW-1185">Reference proteome</keyword>
<name>A0A0C2IWJ6_THEKT</name>
<dbReference type="InterPro" id="IPR036186">
    <property type="entry name" value="Serpin_sf"/>
</dbReference>
<evidence type="ECO:0000313" key="1">
    <source>
        <dbReference type="EMBL" id="KII61252.1"/>
    </source>
</evidence>
<dbReference type="Proteomes" id="UP000031668">
    <property type="component" value="Unassembled WGS sequence"/>
</dbReference>
<dbReference type="AlphaFoldDB" id="A0A0C2IWJ6"/>
<evidence type="ECO:0000313" key="2">
    <source>
        <dbReference type="Proteomes" id="UP000031668"/>
    </source>
</evidence>
<dbReference type="OrthoDB" id="5954771at2759"/>
<accession>A0A0C2IWJ6</accession>
<sequence>MSFEYINNFTYTVFKKLYSSQNFKGNLAFSHLSLYVILASMNVGLRVTSYNQISNFIGEDFSELDDKNFWRSTQTAKKWNKLQSLAAIISKMRSALFSSCNIDIHFRRMSN</sequence>
<gene>
    <name evidence="1" type="ORF">RF11_14701</name>
</gene>